<keyword evidence="2" id="KW-0805">Transcription regulation</keyword>
<dbReference type="SUPFAM" id="SSF51182">
    <property type="entry name" value="RmlC-like cupins"/>
    <property type="match status" value="1"/>
</dbReference>
<dbReference type="InterPro" id="IPR003313">
    <property type="entry name" value="AraC-bd"/>
</dbReference>
<dbReference type="GO" id="GO:0003700">
    <property type="term" value="F:DNA-binding transcription factor activity"/>
    <property type="evidence" value="ECO:0007669"/>
    <property type="project" value="InterPro"/>
</dbReference>
<evidence type="ECO:0000256" key="3">
    <source>
        <dbReference type="ARBA" id="ARBA00023125"/>
    </source>
</evidence>
<dbReference type="InterPro" id="IPR011051">
    <property type="entry name" value="RmlC_Cupin_sf"/>
</dbReference>
<dbReference type="Pfam" id="PF02311">
    <property type="entry name" value="AraC_binding"/>
    <property type="match status" value="1"/>
</dbReference>
<evidence type="ECO:0000313" key="8">
    <source>
        <dbReference type="Proteomes" id="UP001139408"/>
    </source>
</evidence>
<name>A0A9X1Z942_9GAMM</name>
<dbReference type="InterPro" id="IPR020449">
    <property type="entry name" value="Tscrpt_reg_AraC-type_HTH"/>
</dbReference>
<dbReference type="Gene3D" id="1.10.10.60">
    <property type="entry name" value="Homeodomain-like"/>
    <property type="match status" value="1"/>
</dbReference>
<dbReference type="Pfam" id="PF12833">
    <property type="entry name" value="HTH_18"/>
    <property type="match status" value="1"/>
</dbReference>
<protein>
    <submittedName>
        <fullName evidence="7">Helix-turn-helix transcriptional regulator</fullName>
    </submittedName>
</protein>
<gene>
    <name evidence="7" type="ORF">L2749_20615</name>
</gene>
<proteinExistence type="predicted"/>
<dbReference type="RefSeq" id="WP_229780213.1">
    <property type="nucleotide sequence ID" value="NZ_BMQI01000072.1"/>
</dbReference>
<dbReference type="SUPFAM" id="SSF46689">
    <property type="entry name" value="Homeodomain-like"/>
    <property type="match status" value="2"/>
</dbReference>
<dbReference type="PANTHER" id="PTHR11019:SF199">
    <property type="entry name" value="HTH-TYPE TRANSCRIPTIONAL REGULATOR NIMR"/>
    <property type="match status" value="1"/>
</dbReference>
<keyword evidence="8" id="KW-1185">Reference proteome</keyword>
<evidence type="ECO:0000256" key="2">
    <source>
        <dbReference type="ARBA" id="ARBA00023015"/>
    </source>
</evidence>
<keyword evidence="5" id="KW-0804">Transcription</keyword>
<dbReference type="AlphaFoldDB" id="A0A9X1Z942"/>
<dbReference type="PROSITE" id="PS01124">
    <property type="entry name" value="HTH_ARAC_FAMILY_2"/>
    <property type="match status" value="1"/>
</dbReference>
<dbReference type="CDD" id="cd06124">
    <property type="entry name" value="cupin_NimR-like_N"/>
    <property type="match status" value="1"/>
</dbReference>
<organism evidence="7 8">
    <name type="scientific">Shewanella algicola</name>
    <dbReference type="NCBI Taxonomy" id="640633"/>
    <lineage>
        <taxon>Bacteria</taxon>
        <taxon>Pseudomonadati</taxon>
        <taxon>Pseudomonadota</taxon>
        <taxon>Gammaproteobacteria</taxon>
        <taxon>Alteromonadales</taxon>
        <taxon>Shewanellaceae</taxon>
        <taxon>Shewanella</taxon>
    </lineage>
</organism>
<dbReference type="InterPro" id="IPR009057">
    <property type="entry name" value="Homeodomain-like_sf"/>
</dbReference>
<dbReference type="FunFam" id="1.10.10.60:FF:000132">
    <property type="entry name" value="AraC family transcriptional regulator"/>
    <property type="match status" value="1"/>
</dbReference>
<feature type="domain" description="HTH araC/xylS-type" evidence="6">
    <location>
        <begin position="166"/>
        <end position="263"/>
    </location>
</feature>
<dbReference type="SMART" id="SM00342">
    <property type="entry name" value="HTH_ARAC"/>
    <property type="match status" value="1"/>
</dbReference>
<evidence type="ECO:0000256" key="4">
    <source>
        <dbReference type="ARBA" id="ARBA00023159"/>
    </source>
</evidence>
<accession>A0A9X1Z942</accession>
<evidence type="ECO:0000313" key="7">
    <source>
        <dbReference type="EMBL" id="MCL1107614.1"/>
    </source>
</evidence>
<dbReference type="PRINTS" id="PR00032">
    <property type="entry name" value="HTHARAC"/>
</dbReference>
<sequence length="273" mass="30715">MSIPEATLLTPTQIGYILDPSRPVLTHSRSVLAEISLKSHSHPRGQLLWASQGVMKITSEGTVWVVPSSHAVWIPSMVEHQVRAETETEMRNLYIDPSYVVRCEQSGVAMLKMTPLLRELILKLVKHANTLALDPMARLGLVIIDEIEALEGSEISLPAGDDPRLNHLINNIINDPSHEASLTELAKMVGASVRTIERLFKAQTGMTYRQWRSRYRLMNSLEYLTQTTSTSRVAYELGYKSVSSFIAAFKEMFGCSPQEYLSKKDYRLPRSLT</sequence>
<evidence type="ECO:0000259" key="6">
    <source>
        <dbReference type="PROSITE" id="PS01124"/>
    </source>
</evidence>
<evidence type="ECO:0000256" key="5">
    <source>
        <dbReference type="ARBA" id="ARBA00023163"/>
    </source>
</evidence>
<dbReference type="EMBL" id="JAKILJ010000072">
    <property type="protein sequence ID" value="MCL1107614.1"/>
    <property type="molecule type" value="Genomic_DNA"/>
</dbReference>
<evidence type="ECO:0000256" key="1">
    <source>
        <dbReference type="ARBA" id="ARBA00022491"/>
    </source>
</evidence>
<keyword evidence="1" id="KW-0678">Repressor</keyword>
<dbReference type="Proteomes" id="UP001139408">
    <property type="component" value="Unassembled WGS sequence"/>
</dbReference>
<reference evidence="7" key="1">
    <citation type="submission" date="2022-01" db="EMBL/GenBank/DDBJ databases">
        <title>Whole genome-based taxonomy of the Shewanellaceae.</title>
        <authorList>
            <person name="Martin-Rodriguez A.J."/>
        </authorList>
    </citation>
    <scope>NUCLEOTIDE SEQUENCE</scope>
    <source>
        <strain evidence="7">DSM 23803</strain>
    </source>
</reference>
<dbReference type="InterPro" id="IPR014710">
    <property type="entry name" value="RmlC-like_jellyroll"/>
</dbReference>
<dbReference type="PANTHER" id="PTHR11019">
    <property type="entry name" value="HTH-TYPE TRANSCRIPTIONAL REGULATOR NIMR"/>
    <property type="match status" value="1"/>
</dbReference>
<comment type="caution">
    <text evidence="7">The sequence shown here is derived from an EMBL/GenBank/DDBJ whole genome shotgun (WGS) entry which is preliminary data.</text>
</comment>
<dbReference type="InterPro" id="IPR018060">
    <property type="entry name" value="HTH_AraC"/>
</dbReference>
<keyword evidence="3" id="KW-0238">DNA-binding</keyword>
<dbReference type="Gene3D" id="2.60.120.10">
    <property type="entry name" value="Jelly Rolls"/>
    <property type="match status" value="1"/>
</dbReference>
<keyword evidence="4" id="KW-0010">Activator</keyword>
<dbReference type="GO" id="GO:0043565">
    <property type="term" value="F:sequence-specific DNA binding"/>
    <property type="evidence" value="ECO:0007669"/>
    <property type="project" value="InterPro"/>
</dbReference>